<keyword evidence="1" id="KW-0812">Transmembrane</keyword>
<feature type="transmembrane region" description="Helical" evidence="1">
    <location>
        <begin position="65"/>
        <end position="86"/>
    </location>
</feature>
<accession>A0ABR8R1G0</accession>
<evidence type="ECO:0000256" key="1">
    <source>
        <dbReference type="SAM" id="Phobius"/>
    </source>
</evidence>
<dbReference type="EMBL" id="JACSQU010000002">
    <property type="protein sequence ID" value="MBD7941611.1"/>
    <property type="molecule type" value="Genomic_DNA"/>
</dbReference>
<sequence>MWVLAGIGAVLAGLFLMLRELLPAFEAGRSGVIRSKGAAATRIDRVAEPERFEAMRRSRFRAARFGIGLAAAGMLWTILQIVGIALNQAG</sequence>
<comment type="caution">
    <text evidence="2">The sequence shown here is derived from an EMBL/GenBank/DDBJ whole genome shotgun (WGS) entry which is preliminary data.</text>
</comment>
<protein>
    <submittedName>
        <fullName evidence="2">Uncharacterized protein</fullName>
    </submittedName>
</protein>
<dbReference type="Proteomes" id="UP000638918">
    <property type="component" value="Unassembled WGS sequence"/>
</dbReference>
<keyword evidence="1" id="KW-0472">Membrane</keyword>
<proteinExistence type="predicted"/>
<evidence type="ECO:0000313" key="3">
    <source>
        <dbReference type="Proteomes" id="UP000638918"/>
    </source>
</evidence>
<keyword evidence="3" id="KW-1185">Reference proteome</keyword>
<dbReference type="RefSeq" id="WP_191744012.1">
    <property type="nucleotide sequence ID" value="NZ_JACSQU010000002.1"/>
</dbReference>
<reference evidence="2 3" key="1">
    <citation type="submission" date="2020-08" db="EMBL/GenBank/DDBJ databases">
        <title>A Genomic Blueprint of the Chicken Gut Microbiome.</title>
        <authorList>
            <person name="Gilroy R."/>
            <person name="Ravi A."/>
            <person name="Getino M."/>
            <person name="Pursley I."/>
            <person name="Horton D.L."/>
            <person name="Alikhan N.-F."/>
            <person name="Baker D."/>
            <person name="Gharbi K."/>
            <person name="Hall N."/>
            <person name="Watson M."/>
            <person name="Adriaenssens E.M."/>
            <person name="Foster-Nyarko E."/>
            <person name="Jarju S."/>
            <person name="Secka A."/>
            <person name="Antonio M."/>
            <person name="Oren A."/>
            <person name="Chaudhuri R."/>
            <person name="La Ragione R.M."/>
            <person name="Hildebrand F."/>
            <person name="Pallen M.J."/>
        </authorList>
    </citation>
    <scope>NUCLEOTIDE SEQUENCE [LARGE SCALE GENOMIC DNA]</scope>
    <source>
        <strain evidence="2 3">Sa3CVA3</strain>
    </source>
</reference>
<keyword evidence="1" id="KW-1133">Transmembrane helix</keyword>
<gene>
    <name evidence="2" type="ORF">H9656_09455</name>
</gene>
<feature type="transmembrane region" description="Helical" evidence="1">
    <location>
        <begin position="6"/>
        <end position="25"/>
    </location>
</feature>
<evidence type="ECO:0000313" key="2">
    <source>
        <dbReference type="EMBL" id="MBD7941611.1"/>
    </source>
</evidence>
<organism evidence="2 3">
    <name type="scientific">Brevundimonas guildfordensis</name>
    <dbReference type="NCBI Taxonomy" id="2762241"/>
    <lineage>
        <taxon>Bacteria</taxon>
        <taxon>Pseudomonadati</taxon>
        <taxon>Pseudomonadota</taxon>
        <taxon>Alphaproteobacteria</taxon>
        <taxon>Caulobacterales</taxon>
        <taxon>Caulobacteraceae</taxon>
        <taxon>Brevundimonas</taxon>
    </lineage>
</organism>
<name>A0ABR8R1G0_9CAUL</name>